<dbReference type="InterPro" id="IPR036390">
    <property type="entry name" value="WH_DNA-bd_sf"/>
</dbReference>
<evidence type="ECO:0000313" key="4">
    <source>
        <dbReference type="EMBL" id="SHF53794.1"/>
    </source>
</evidence>
<proteinExistence type="predicted"/>
<dbReference type="InterPro" id="IPR021586">
    <property type="entry name" value="Tscrpt_reg_TrmB_C"/>
</dbReference>
<accession>A0A1M5CGA2</accession>
<gene>
    <name evidence="4" type="ORF">SAMN02745206_02196</name>
</gene>
<dbReference type="InterPro" id="IPR051797">
    <property type="entry name" value="TrmB-like"/>
</dbReference>
<evidence type="ECO:0000259" key="2">
    <source>
        <dbReference type="Pfam" id="PF01978"/>
    </source>
</evidence>
<dbReference type="EMBL" id="FQVB01000020">
    <property type="protein sequence ID" value="SHF53794.1"/>
    <property type="molecule type" value="Genomic_DNA"/>
</dbReference>
<keyword evidence="1" id="KW-0175">Coiled coil</keyword>
<feature type="domain" description="Transcription regulator TrmB C-terminal" evidence="3">
    <location>
        <begin position="105"/>
        <end position="196"/>
    </location>
</feature>
<feature type="domain" description="Transcription regulator TrmB N-terminal" evidence="2">
    <location>
        <begin position="10"/>
        <end position="71"/>
    </location>
</feature>
<keyword evidence="5" id="KW-1185">Reference proteome</keyword>
<dbReference type="InterPro" id="IPR036388">
    <property type="entry name" value="WH-like_DNA-bd_sf"/>
</dbReference>
<evidence type="ECO:0000256" key="1">
    <source>
        <dbReference type="SAM" id="Coils"/>
    </source>
</evidence>
<reference evidence="5" key="1">
    <citation type="submission" date="2016-11" db="EMBL/GenBank/DDBJ databases">
        <authorList>
            <person name="Varghese N."/>
            <person name="Submissions S."/>
        </authorList>
    </citation>
    <scope>NUCLEOTIDE SEQUENCE [LARGE SCALE GENOMIC DNA]</scope>
    <source>
        <strain evidence="5">DSM 9756</strain>
    </source>
</reference>
<evidence type="ECO:0000313" key="5">
    <source>
        <dbReference type="Proteomes" id="UP000184076"/>
    </source>
</evidence>
<dbReference type="STRING" id="1121391.SAMN02745206_02196"/>
<evidence type="ECO:0000259" key="3">
    <source>
        <dbReference type="Pfam" id="PF11495"/>
    </source>
</evidence>
<name>A0A1M5CGA2_9BACT</name>
<dbReference type="RefSeq" id="WP_073039252.1">
    <property type="nucleotide sequence ID" value="NZ_FQVB01000020.1"/>
</dbReference>
<protein>
    <submittedName>
        <fullName evidence="4">Transcriptional regulator TrmB</fullName>
    </submittedName>
</protein>
<feature type="coiled-coil region" evidence="1">
    <location>
        <begin position="75"/>
        <end position="128"/>
    </location>
</feature>
<dbReference type="Pfam" id="PF11495">
    <property type="entry name" value="Regulator_TrmB"/>
    <property type="match status" value="1"/>
</dbReference>
<dbReference type="PANTHER" id="PTHR34293">
    <property type="entry name" value="HTH-TYPE TRANSCRIPTIONAL REGULATOR TRMBL2"/>
    <property type="match status" value="1"/>
</dbReference>
<dbReference type="PANTHER" id="PTHR34293:SF1">
    <property type="entry name" value="HTH-TYPE TRANSCRIPTIONAL REGULATOR TRMBL2"/>
    <property type="match status" value="1"/>
</dbReference>
<dbReference type="Gene3D" id="1.10.10.10">
    <property type="entry name" value="Winged helix-like DNA-binding domain superfamily/Winged helix DNA-binding domain"/>
    <property type="match status" value="1"/>
</dbReference>
<dbReference type="Proteomes" id="UP000184076">
    <property type="component" value="Unassembled WGS sequence"/>
</dbReference>
<dbReference type="OrthoDB" id="1493540at2"/>
<dbReference type="CDD" id="cd09124">
    <property type="entry name" value="PLDc_like_TrmB_middle"/>
    <property type="match status" value="1"/>
</dbReference>
<dbReference type="InterPro" id="IPR002831">
    <property type="entry name" value="Tscrpt_reg_TrmB_N"/>
</dbReference>
<dbReference type="AlphaFoldDB" id="A0A1M5CGA2"/>
<sequence>MAKTPYPTTLGLSEYAVTAYLTLLRKNPLNGSQLSRLSGIPRPRIYDVLRNLKQKGFVAECREGLYVPLPPDEMLRRLQRDYEADLTRLKHLLEEARGAPGEDFIWTLKGYDQVMAKAREMVREAREEIYVRVYPEEGRLLNPDLRRAEQRGVPVKYIAMEPMEERFALQVVHPRHEEVRRTLGGRSFDLVVDRREILGGLFLEGAEDQSVINWGRNRWFVLAGRDSLRHDFFHYFLYKTYHQKEPLTEAEDRLYRQILEDM</sequence>
<organism evidence="4 5">
    <name type="scientific">Desulfacinum infernum DSM 9756</name>
    <dbReference type="NCBI Taxonomy" id="1121391"/>
    <lineage>
        <taxon>Bacteria</taxon>
        <taxon>Pseudomonadati</taxon>
        <taxon>Thermodesulfobacteriota</taxon>
        <taxon>Syntrophobacteria</taxon>
        <taxon>Syntrophobacterales</taxon>
        <taxon>Syntrophobacteraceae</taxon>
        <taxon>Desulfacinum</taxon>
    </lineage>
</organism>
<dbReference type="Pfam" id="PF01978">
    <property type="entry name" value="TrmB"/>
    <property type="match status" value="1"/>
</dbReference>
<dbReference type="SUPFAM" id="SSF46785">
    <property type="entry name" value="Winged helix' DNA-binding domain"/>
    <property type="match status" value="1"/>
</dbReference>